<evidence type="ECO:0000313" key="18">
    <source>
        <dbReference type="EMBL" id="RJP24659.1"/>
    </source>
</evidence>
<dbReference type="Pfam" id="PF17862">
    <property type="entry name" value="AAA_lid_3"/>
    <property type="match status" value="1"/>
</dbReference>
<dbReference type="InterPro" id="IPR011546">
    <property type="entry name" value="Pept_M41_FtsH_extracell"/>
</dbReference>
<feature type="binding site" evidence="15">
    <location>
        <position position="424"/>
    </location>
    <ligand>
        <name>Zn(2+)</name>
        <dbReference type="ChEBI" id="CHEBI:29105"/>
        <note>catalytic</note>
    </ligand>
</feature>
<dbReference type="Pfam" id="PF06480">
    <property type="entry name" value="FtsH_ext"/>
    <property type="match status" value="1"/>
</dbReference>
<comment type="function">
    <text evidence="15">Acts as a processive, ATP-dependent zinc metallopeptidase for both cytoplasmic and membrane proteins. Plays a role in the quality control of integral membrane proteins.</text>
</comment>
<evidence type="ECO:0000256" key="7">
    <source>
        <dbReference type="ARBA" id="ARBA00022741"/>
    </source>
</evidence>
<keyword evidence="5 15" id="KW-0812">Transmembrane</keyword>
<dbReference type="AlphaFoldDB" id="A0A3A4P0K3"/>
<dbReference type="InterPro" id="IPR003959">
    <property type="entry name" value="ATPase_AAA_core"/>
</dbReference>
<dbReference type="Gene3D" id="1.10.8.60">
    <property type="match status" value="1"/>
</dbReference>
<dbReference type="GO" id="GO:0004222">
    <property type="term" value="F:metalloendopeptidase activity"/>
    <property type="evidence" value="ECO:0007669"/>
    <property type="project" value="InterPro"/>
</dbReference>
<evidence type="ECO:0000256" key="16">
    <source>
        <dbReference type="RuleBase" id="RU003651"/>
    </source>
</evidence>
<comment type="similarity">
    <text evidence="14 15">In the central section; belongs to the AAA ATPase family.</text>
</comment>
<comment type="similarity">
    <text evidence="16">Belongs to the AAA ATPase family.</text>
</comment>
<dbReference type="GO" id="GO:0016887">
    <property type="term" value="F:ATP hydrolysis activity"/>
    <property type="evidence" value="ECO:0007669"/>
    <property type="project" value="UniProtKB-UniRule"/>
</dbReference>
<keyword evidence="3 15" id="KW-1003">Cell membrane</keyword>
<dbReference type="FunFam" id="1.20.58.760:FF:000001">
    <property type="entry name" value="ATP-dependent zinc metalloprotease FtsH"/>
    <property type="match status" value="1"/>
</dbReference>
<evidence type="ECO:0000256" key="9">
    <source>
        <dbReference type="ARBA" id="ARBA00022833"/>
    </source>
</evidence>
<dbReference type="InterPro" id="IPR003593">
    <property type="entry name" value="AAA+_ATPase"/>
</dbReference>
<evidence type="ECO:0000256" key="6">
    <source>
        <dbReference type="ARBA" id="ARBA00022723"/>
    </source>
</evidence>
<comment type="caution">
    <text evidence="18">The sequence shown here is derived from an EMBL/GenBank/DDBJ whole genome shotgun (WGS) entry which is preliminary data.</text>
</comment>
<dbReference type="PANTHER" id="PTHR23076">
    <property type="entry name" value="METALLOPROTEASE M41 FTSH"/>
    <property type="match status" value="1"/>
</dbReference>
<evidence type="ECO:0000256" key="3">
    <source>
        <dbReference type="ARBA" id="ARBA00022475"/>
    </source>
</evidence>
<name>A0A3A4P0K3_ABYX5</name>
<evidence type="ECO:0000313" key="19">
    <source>
        <dbReference type="Proteomes" id="UP000265882"/>
    </source>
</evidence>
<dbReference type="GO" id="GO:0006508">
    <property type="term" value="P:proteolysis"/>
    <property type="evidence" value="ECO:0007669"/>
    <property type="project" value="UniProtKB-KW"/>
</dbReference>
<evidence type="ECO:0000256" key="2">
    <source>
        <dbReference type="ARBA" id="ARBA00010044"/>
    </source>
</evidence>
<feature type="binding site" evidence="15">
    <location>
        <position position="500"/>
    </location>
    <ligand>
        <name>Zn(2+)</name>
        <dbReference type="ChEBI" id="CHEBI:29105"/>
        <note>catalytic</note>
    </ligand>
</feature>
<evidence type="ECO:0000256" key="13">
    <source>
        <dbReference type="ARBA" id="ARBA00023136"/>
    </source>
</evidence>
<comment type="cofactor">
    <cofactor evidence="15">
        <name>Zn(2+)</name>
        <dbReference type="ChEBI" id="CHEBI:29105"/>
    </cofactor>
    <text evidence="15">Binds 1 zinc ion per subunit.</text>
</comment>
<evidence type="ECO:0000256" key="8">
    <source>
        <dbReference type="ARBA" id="ARBA00022801"/>
    </source>
</evidence>
<dbReference type="Proteomes" id="UP000265882">
    <property type="component" value="Unassembled WGS sequence"/>
</dbReference>
<dbReference type="PROSITE" id="PS00674">
    <property type="entry name" value="AAA"/>
    <property type="match status" value="1"/>
</dbReference>
<keyword evidence="10 15" id="KW-0067">ATP-binding</keyword>
<dbReference type="GO" id="GO:0004176">
    <property type="term" value="F:ATP-dependent peptidase activity"/>
    <property type="evidence" value="ECO:0007669"/>
    <property type="project" value="InterPro"/>
</dbReference>
<reference evidence="18 19" key="1">
    <citation type="journal article" date="2017" name="ISME J.">
        <title>Energy and carbon metabolisms in a deep terrestrial subsurface fluid microbial community.</title>
        <authorList>
            <person name="Momper L."/>
            <person name="Jungbluth S.P."/>
            <person name="Lee M.D."/>
            <person name="Amend J.P."/>
        </authorList>
    </citation>
    <scope>NUCLEOTIDE SEQUENCE [LARGE SCALE GENOMIC DNA]</scope>
    <source>
        <strain evidence="18">SURF_5</strain>
    </source>
</reference>
<gene>
    <name evidence="15" type="primary">ftsH</name>
    <name evidence="18" type="ORF">C4520_03660</name>
</gene>
<dbReference type="Gene3D" id="1.20.58.760">
    <property type="entry name" value="Peptidase M41"/>
    <property type="match status" value="1"/>
</dbReference>
<dbReference type="SMART" id="SM00382">
    <property type="entry name" value="AAA"/>
    <property type="match status" value="1"/>
</dbReference>
<dbReference type="InterPro" id="IPR003960">
    <property type="entry name" value="ATPase_AAA_CS"/>
</dbReference>
<keyword evidence="6 15" id="KW-0479">Metal-binding</keyword>
<dbReference type="FunFam" id="3.40.50.300:FF:000001">
    <property type="entry name" value="ATP-dependent zinc metalloprotease FtsH"/>
    <property type="match status" value="1"/>
</dbReference>
<dbReference type="InterPro" id="IPR037219">
    <property type="entry name" value="Peptidase_M41-like"/>
</dbReference>
<feature type="transmembrane region" description="Helical" evidence="15">
    <location>
        <begin position="6"/>
        <end position="25"/>
    </location>
</feature>
<dbReference type="HAMAP" id="MF_01458">
    <property type="entry name" value="FtsH"/>
    <property type="match status" value="1"/>
</dbReference>
<evidence type="ECO:0000256" key="5">
    <source>
        <dbReference type="ARBA" id="ARBA00022692"/>
    </source>
</evidence>
<keyword evidence="4 15" id="KW-0645">Protease</keyword>
<dbReference type="CDD" id="cd19501">
    <property type="entry name" value="RecA-like_FtsH"/>
    <property type="match status" value="1"/>
</dbReference>
<dbReference type="PANTHER" id="PTHR23076:SF97">
    <property type="entry name" value="ATP-DEPENDENT ZINC METALLOPROTEASE YME1L1"/>
    <property type="match status" value="1"/>
</dbReference>
<accession>A0A3A4P0K3</accession>
<dbReference type="Pfam" id="PF01434">
    <property type="entry name" value="Peptidase_M41"/>
    <property type="match status" value="1"/>
</dbReference>
<evidence type="ECO:0000256" key="15">
    <source>
        <dbReference type="HAMAP-Rule" id="MF_01458"/>
    </source>
</evidence>
<dbReference type="GO" id="GO:0030163">
    <property type="term" value="P:protein catabolic process"/>
    <property type="evidence" value="ECO:0007669"/>
    <property type="project" value="UniProtKB-UniRule"/>
</dbReference>
<dbReference type="InterPro" id="IPR041569">
    <property type="entry name" value="AAA_lid_3"/>
</dbReference>
<sequence>MNSNKYKTIVFWVLMAVLLVTILFFHESKQAPPTKITYAEFLDYVRNGQVTEITLQANESGGINTGVTIKGELSGNKPFETFTTDPDIHTILKENNVQYAEKPYSPRLFQTILIQILPFALIILLIWYFAYRQMQSGGNKALSFGKSRARLHQQSQSKVNFDDVAGVEEAKQELQEIIEFLKDPKKFTRLGGKIPKGVLLVGPPGSGKTLLARAVAGEAKVPFFSISGSDFVEMFVGVGAARVRDLFATGMKHAPCIIFIDELDAVGRQRGAGLGGGHDEREQTLNQLLVEMDGFNSNEGVILMAATNRPDVLDKALLRPGRFDRSIVVDNPDIFGREGILKVHTRNIPIDPSVNLKVLARGTPGFSGADLANMVNEAALLAARRSKDRVDMHDFDEAKDRVLMGPERKSMFISDEEKKTTAYHEAGHALVGYLLPGTDPLHKVTIIPRGQALGLTQHLPLEDRHTYSRSYILNLITMMMGGRAAEELILKDITNGAGNDIRNATHLARRMVCEWGMSDKLGPVSFGENDEVFLGRDILKERNFSEEIAAAIDKEVRTVVETCHERATTLLLENREKLEKLAHKLIELEVIEGSQLEKILNE</sequence>
<evidence type="ECO:0000256" key="12">
    <source>
        <dbReference type="ARBA" id="ARBA00023049"/>
    </source>
</evidence>
<evidence type="ECO:0000256" key="14">
    <source>
        <dbReference type="ARBA" id="ARBA00061570"/>
    </source>
</evidence>
<dbReference type="InterPro" id="IPR000642">
    <property type="entry name" value="Peptidase_M41"/>
</dbReference>
<dbReference type="GO" id="GO:0005524">
    <property type="term" value="F:ATP binding"/>
    <property type="evidence" value="ECO:0007669"/>
    <property type="project" value="UniProtKB-UniRule"/>
</dbReference>
<feature type="binding site" evidence="15">
    <location>
        <begin position="202"/>
        <end position="209"/>
    </location>
    <ligand>
        <name>ATP</name>
        <dbReference type="ChEBI" id="CHEBI:30616"/>
    </ligand>
</feature>
<dbReference type="SUPFAM" id="SSF140990">
    <property type="entry name" value="FtsH protease domain-like"/>
    <property type="match status" value="1"/>
</dbReference>
<evidence type="ECO:0000256" key="11">
    <source>
        <dbReference type="ARBA" id="ARBA00022989"/>
    </source>
</evidence>
<comment type="subunit">
    <text evidence="15">Homohexamer.</text>
</comment>
<dbReference type="NCBIfam" id="TIGR01241">
    <property type="entry name" value="FtsH_fam"/>
    <property type="match status" value="1"/>
</dbReference>
<evidence type="ECO:0000256" key="1">
    <source>
        <dbReference type="ARBA" id="ARBA00004370"/>
    </source>
</evidence>
<keyword evidence="11 15" id="KW-1133">Transmembrane helix</keyword>
<dbReference type="GO" id="GO:0005886">
    <property type="term" value="C:plasma membrane"/>
    <property type="evidence" value="ECO:0007669"/>
    <property type="project" value="UniProtKB-SubCell"/>
</dbReference>
<dbReference type="SUPFAM" id="SSF52540">
    <property type="entry name" value="P-loop containing nucleoside triphosphate hydrolases"/>
    <property type="match status" value="1"/>
</dbReference>
<dbReference type="EC" id="3.4.24.-" evidence="15"/>
<dbReference type="Gene3D" id="3.30.720.210">
    <property type="match status" value="1"/>
</dbReference>
<evidence type="ECO:0000256" key="10">
    <source>
        <dbReference type="ARBA" id="ARBA00022840"/>
    </source>
</evidence>
<evidence type="ECO:0000256" key="4">
    <source>
        <dbReference type="ARBA" id="ARBA00022670"/>
    </source>
</evidence>
<feature type="binding site" evidence="15">
    <location>
        <position position="428"/>
    </location>
    <ligand>
        <name>Zn(2+)</name>
        <dbReference type="ChEBI" id="CHEBI:29105"/>
        <note>catalytic</note>
    </ligand>
</feature>
<proteinExistence type="inferred from homology"/>
<keyword evidence="8 15" id="KW-0378">Hydrolase</keyword>
<keyword evidence="9 15" id="KW-0862">Zinc</keyword>
<dbReference type="InterPro" id="IPR005936">
    <property type="entry name" value="FtsH"/>
</dbReference>
<comment type="subcellular location">
    <subcellularLocation>
        <location evidence="15">Cell membrane</location>
        <topology evidence="15">Multi-pass membrane protein</topology>
        <orientation evidence="15">Cytoplasmic side</orientation>
    </subcellularLocation>
    <subcellularLocation>
        <location evidence="1">Membrane</location>
    </subcellularLocation>
</comment>
<feature type="domain" description="AAA+ ATPase" evidence="17">
    <location>
        <begin position="194"/>
        <end position="333"/>
    </location>
</feature>
<dbReference type="FunFam" id="1.10.8.60:FF:000001">
    <property type="entry name" value="ATP-dependent zinc metalloprotease FtsH"/>
    <property type="match status" value="1"/>
</dbReference>
<keyword evidence="13 15" id="KW-0472">Membrane</keyword>
<dbReference type="GO" id="GO:0008270">
    <property type="term" value="F:zinc ion binding"/>
    <property type="evidence" value="ECO:0007669"/>
    <property type="project" value="UniProtKB-UniRule"/>
</dbReference>
<comment type="similarity">
    <text evidence="2 15">In the C-terminal section; belongs to the peptidase M41 family.</text>
</comment>
<dbReference type="Pfam" id="PF00004">
    <property type="entry name" value="AAA"/>
    <property type="match status" value="1"/>
</dbReference>
<dbReference type="EMBL" id="QZKU01000032">
    <property type="protein sequence ID" value="RJP24659.1"/>
    <property type="molecule type" value="Genomic_DNA"/>
</dbReference>
<feature type="active site" evidence="15">
    <location>
        <position position="425"/>
    </location>
</feature>
<keyword evidence="12 15" id="KW-0482">Metalloprotease</keyword>
<feature type="transmembrane region" description="Helical" evidence="15">
    <location>
        <begin position="112"/>
        <end position="130"/>
    </location>
</feature>
<evidence type="ECO:0000259" key="17">
    <source>
        <dbReference type="SMART" id="SM00382"/>
    </source>
</evidence>
<protein>
    <recommendedName>
        <fullName evidence="15">ATP-dependent zinc metalloprotease FtsH</fullName>
        <ecNumber evidence="15">3.4.24.-</ecNumber>
    </recommendedName>
</protein>
<organism evidence="18 19">
    <name type="scientific">Abyssobacteria bacterium (strain SURF_5)</name>
    <dbReference type="NCBI Taxonomy" id="2093360"/>
    <lineage>
        <taxon>Bacteria</taxon>
        <taxon>Pseudomonadati</taxon>
        <taxon>Candidatus Hydrogenedentota</taxon>
        <taxon>Candidatus Abyssobacteria</taxon>
    </lineage>
</organism>
<dbReference type="Gene3D" id="3.40.50.300">
    <property type="entry name" value="P-loop containing nucleotide triphosphate hydrolases"/>
    <property type="match status" value="1"/>
</dbReference>
<keyword evidence="7 15" id="KW-0547">Nucleotide-binding</keyword>
<dbReference type="InterPro" id="IPR027417">
    <property type="entry name" value="P-loop_NTPase"/>
</dbReference>